<keyword evidence="3" id="KW-1185">Reference proteome</keyword>
<dbReference type="InterPro" id="IPR051141">
    <property type="entry name" value="UPF0339_domain"/>
</dbReference>
<dbReference type="Proteomes" id="UP000831880">
    <property type="component" value="Chromosome"/>
</dbReference>
<sequence>MSHFEIQKSSDGQFFFLLKAGNGEIIVTSELYTSKQSCNNGIESLKTTPTEAEVRELT</sequence>
<dbReference type="PANTHER" id="PTHR40606:SF1">
    <property type="entry name" value="UPF0339 PROTEIN YEGP"/>
    <property type="match status" value="1"/>
</dbReference>
<dbReference type="PANTHER" id="PTHR40606">
    <property type="match status" value="1"/>
</dbReference>
<dbReference type="SUPFAM" id="SSF160113">
    <property type="entry name" value="YegP-like"/>
    <property type="match status" value="1"/>
</dbReference>
<organism evidence="2 3">
    <name type="scientific">Halobacillus shinanisalinarum</name>
    <dbReference type="NCBI Taxonomy" id="2932258"/>
    <lineage>
        <taxon>Bacteria</taxon>
        <taxon>Bacillati</taxon>
        <taxon>Bacillota</taxon>
        <taxon>Bacilli</taxon>
        <taxon>Bacillales</taxon>
        <taxon>Bacillaceae</taxon>
        <taxon>Halobacillus</taxon>
    </lineage>
</organism>
<evidence type="ECO:0000259" key="1">
    <source>
        <dbReference type="Pfam" id="PF07411"/>
    </source>
</evidence>
<gene>
    <name evidence="2" type="ORF">MUO14_17145</name>
</gene>
<dbReference type="Pfam" id="PF07411">
    <property type="entry name" value="DUF1508"/>
    <property type="match status" value="1"/>
</dbReference>
<proteinExistence type="predicted"/>
<dbReference type="RefSeq" id="WP_244751809.1">
    <property type="nucleotide sequence ID" value="NZ_CP095074.1"/>
</dbReference>
<protein>
    <submittedName>
        <fullName evidence="2">DUF1508 domain-containing protein</fullName>
    </submittedName>
</protein>
<feature type="domain" description="DUF1508" evidence="1">
    <location>
        <begin position="10"/>
        <end position="56"/>
    </location>
</feature>
<dbReference type="EMBL" id="CP095074">
    <property type="protein sequence ID" value="UOQ92199.1"/>
    <property type="molecule type" value="Genomic_DNA"/>
</dbReference>
<dbReference type="InterPro" id="IPR036913">
    <property type="entry name" value="YegP-like_sf"/>
</dbReference>
<name>A0ABY4GVY6_9BACI</name>
<accession>A0ABY4GVY6</accession>
<evidence type="ECO:0000313" key="2">
    <source>
        <dbReference type="EMBL" id="UOQ92199.1"/>
    </source>
</evidence>
<dbReference type="InterPro" id="IPR010879">
    <property type="entry name" value="DUF1508"/>
</dbReference>
<evidence type="ECO:0000313" key="3">
    <source>
        <dbReference type="Proteomes" id="UP000831880"/>
    </source>
</evidence>
<dbReference type="Gene3D" id="3.30.160.160">
    <property type="entry name" value="YegP-like"/>
    <property type="match status" value="1"/>
</dbReference>
<reference evidence="2 3" key="1">
    <citation type="submission" date="2022-04" db="EMBL/GenBank/DDBJ databases">
        <title>Halobacillus sp. isolated from saltern.</title>
        <authorList>
            <person name="Won M."/>
            <person name="Lee C.-M."/>
            <person name="Woen H.-Y."/>
            <person name="Kwon S.-W."/>
        </authorList>
    </citation>
    <scope>NUCLEOTIDE SEQUENCE [LARGE SCALE GENOMIC DNA]</scope>
    <source>
        <strain evidence="2 3">SSTM10-2</strain>
    </source>
</reference>